<dbReference type="EMBL" id="CP032509">
    <property type="protein sequence ID" value="AZN70063.1"/>
    <property type="molecule type" value="Genomic_DNA"/>
</dbReference>
<dbReference type="AlphaFoldDB" id="A0A3S9AZF0"/>
<dbReference type="OrthoDB" id="9786278at2"/>
<dbReference type="Proteomes" id="UP000268192">
    <property type="component" value="Chromosome"/>
</dbReference>
<dbReference type="KEGG" id="abaw:D5400_01150"/>
<feature type="domain" description="HEPN AbiJ-N-terminal" evidence="1">
    <location>
        <begin position="4"/>
        <end position="143"/>
    </location>
</feature>
<evidence type="ECO:0000259" key="1">
    <source>
        <dbReference type="Pfam" id="PF18863"/>
    </source>
</evidence>
<dbReference type="Pfam" id="PF18863">
    <property type="entry name" value="AbiJ_NTD4"/>
    <property type="match status" value="1"/>
</dbReference>
<organism evidence="2 3">
    <name type="scientific">Georhizobium profundi</name>
    <dbReference type="NCBI Taxonomy" id="2341112"/>
    <lineage>
        <taxon>Bacteria</taxon>
        <taxon>Pseudomonadati</taxon>
        <taxon>Pseudomonadota</taxon>
        <taxon>Alphaproteobacteria</taxon>
        <taxon>Hyphomicrobiales</taxon>
        <taxon>Rhizobiaceae</taxon>
        <taxon>Georhizobium</taxon>
    </lineage>
</organism>
<dbReference type="InterPro" id="IPR049503">
    <property type="entry name" value="AbiJ_NTD4"/>
</dbReference>
<proteinExistence type="predicted"/>
<sequence>MSQSFSDRYGYKPSEPDITIREDAPDDLRYAVAQIAFNAGLAPSQIRDVVCSVLFVAPDRNNWSEYPNIWDEVRWQLEDCEWFKVYDIAERLHRTLHYQQADQFRDELNGLFREKGIGWELKDHEGIVYRGSAPFAAATADAVEALTATGRLSAASEIREALRDISRRPTPDRTGAIQHSIAALECVARDVAKQPGLTLGRLLPRLGLPRPLDEAVEKLWGFASERARHIQEGQQLGDDEAELVVSVACAVSIFLIHRK</sequence>
<protein>
    <recommendedName>
        <fullName evidence="1">HEPN AbiJ-N-terminal domain-containing protein</fullName>
    </recommendedName>
</protein>
<evidence type="ECO:0000313" key="3">
    <source>
        <dbReference type="Proteomes" id="UP000268192"/>
    </source>
</evidence>
<accession>A0A3S9AZF0</accession>
<keyword evidence="3" id="KW-1185">Reference proteome</keyword>
<reference evidence="2 3" key="1">
    <citation type="submission" date="2018-09" db="EMBL/GenBank/DDBJ databases">
        <title>Marinorhizobium profundi gen. nov., sp. nov., isolated from a deep-sea sediment sample from the New Britain Trench and proposal of Marinorhizobiaceae fam. nov. in the order Rhizobiales of the class Alphaproteobacteria.</title>
        <authorList>
            <person name="Cao J."/>
        </authorList>
    </citation>
    <scope>NUCLEOTIDE SEQUENCE [LARGE SCALE GENOMIC DNA]</scope>
    <source>
        <strain evidence="2 3">WS11</strain>
    </source>
</reference>
<name>A0A3S9AZF0_9HYPH</name>
<gene>
    <name evidence="2" type="ORF">D5400_01150</name>
</gene>
<evidence type="ECO:0000313" key="2">
    <source>
        <dbReference type="EMBL" id="AZN70063.1"/>
    </source>
</evidence>